<evidence type="ECO:0000313" key="3">
    <source>
        <dbReference type="EMBL" id="BAI80218.1"/>
    </source>
</evidence>
<dbReference type="GO" id="GO:0071111">
    <property type="term" value="F:cyclic-guanylate-specific phosphodiesterase activity"/>
    <property type="evidence" value="ECO:0007669"/>
    <property type="project" value="InterPro"/>
</dbReference>
<dbReference type="Gene3D" id="3.20.20.450">
    <property type="entry name" value="EAL domain"/>
    <property type="match status" value="1"/>
</dbReference>
<dbReference type="SUPFAM" id="SSF141868">
    <property type="entry name" value="EAL domain-like"/>
    <property type="match status" value="1"/>
</dbReference>
<dbReference type="CDD" id="cd01948">
    <property type="entry name" value="EAL"/>
    <property type="match status" value="1"/>
</dbReference>
<keyword evidence="4" id="KW-1185">Reference proteome</keyword>
<dbReference type="InterPro" id="IPR001633">
    <property type="entry name" value="EAL_dom"/>
</dbReference>
<evidence type="ECO:0000313" key="4">
    <source>
        <dbReference type="Proteomes" id="UP000001520"/>
    </source>
</evidence>
<accession>D3PC95</accession>
<feature type="domain" description="GGDEF" evidence="2">
    <location>
        <begin position="127"/>
        <end position="265"/>
    </location>
</feature>
<evidence type="ECO:0008006" key="5">
    <source>
        <dbReference type="Google" id="ProtNLM"/>
    </source>
</evidence>
<dbReference type="RefSeq" id="WP_013007466.1">
    <property type="nucleotide sequence ID" value="NC_013939.1"/>
</dbReference>
<sequence>MVKELLRYLPEYNPEPVLLINTDGNILYKNRAADNILKDKELPPLVVEDIKNKKNKFDFELELSNKKIYKFFSYFIDNQNTYLVYGFDITEIKEKEKRLNYLANYDPMTNLPNRNKLYYDMLEHIDYKSVIVLIDIKSMRQINSIYGYDTGNKYLIELSKILRDMFKEFSIYRLYGNIFVVYDSVGLACEINEDLYLNKIYQSLSSKSIKINGFNLPISVRLGFSKCEDLEEKNKDYPELQLKLAETALLEAKKLNRDYLSYSKINNIVELYKNNWEWLNRITALIKNEIDGCLVPYFQPIVNNFTGAVEKYEALMRIKIGKKIYTPNFFMSVANESGYIKDLTKILIDEVFKRMKDNHKKVSINLTPMDVENGILNYLVNKCKEYNIESGRVTIELLENENFYELEDEVIKFKENGFLISIDDFGVGYSNFSKLISMPIDYIKIDGSLISNIESDSSTYDIVRHIVEISKTLKCHPIAEFVSNLTIYEIIKKLGVEFSQGYYFSPPVPDLKV</sequence>
<protein>
    <recommendedName>
        <fullName evidence="5">Signal transduction response regulator</fullName>
    </recommendedName>
</protein>
<evidence type="ECO:0000259" key="1">
    <source>
        <dbReference type="PROSITE" id="PS50883"/>
    </source>
</evidence>
<reference evidence="3 4" key="1">
    <citation type="journal article" date="2010" name="DNA Res.">
        <title>Bacterial lifestyle in a deep-sea hydrothermal vent chimney revealed by the genome sequence of the thermophilic bacterium Deferribacter desulfuricans SSM1.</title>
        <authorList>
            <person name="Takaki Y."/>
            <person name="Shimamura S."/>
            <person name="Nakagawa S."/>
            <person name="Fukuhara Y."/>
            <person name="Horikawa H."/>
            <person name="Ankai A."/>
            <person name="Harada T."/>
            <person name="Hosoyama A."/>
            <person name="Oguchi A."/>
            <person name="Fukui S."/>
            <person name="Fujita N."/>
            <person name="Takami H."/>
            <person name="Takai K."/>
        </authorList>
    </citation>
    <scope>NUCLEOTIDE SEQUENCE [LARGE SCALE GENOMIC DNA]</scope>
    <source>
        <strain evidence="4">DSM 14783 / JCM 11476 / NBRC 101012 / SSM1</strain>
    </source>
</reference>
<dbReference type="SMART" id="SM00267">
    <property type="entry name" value="GGDEF"/>
    <property type="match status" value="1"/>
</dbReference>
<proteinExistence type="predicted"/>
<dbReference type="InterPro" id="IPR035919">
    <property type="entry name" value="EAL_sf"/>
</dbReference>
<dbReference type="eggNOG" id="COG2199">
    <property type="taxonomic scope" value="Bacteria"/>
</dbReference>
<dbReference type="PANTHER" id="PTHR33121">
    <property type="entry name" value="CYCLIC DI-GMP PHOSPHODIESTERASE PDEF"/>
    <property type="match status" value="1"/>
</dbReference>
<dbReference type="InterPro" id="IPR043128">
    <property type="entry name" value="Rev_trsase/Diguanyl_cyclase"/>
</dbReference>
<dbReference type="EMBL" id="AP011529">
    <property type="protein sequence ID" value="BAI80218.1"/>
    <property type="molecule type" value="Genomic_DNA"/>
</dbReference>
<dbReference type="HOGENOM" id="CLU_000445_70_50_0"/>
<dbReference type="InterPro" id="IPR029787">
    <property type="entry name" value="Nucleotide_cyclase"/>
</dbReference>
<gene>
    <name evidence="3" type="ordered locus">DEFDS_0739</name>
</gene>
<evidence type="ECO:0000259" key="2">
    <source>
        <dbReference type="PROSITE" id="PS50887"/>
    </source>
</evidence>
<dbReference type="PROSITE" id="PS50883">
    <property type="entry name" value="EAL"/>
    <property type="match status" value="1"/>
</dbReference>
<dbReference type="Pfam" id="PF00563">
    <property type="entry name" value="EAL"/>
    <property type="match status" value="1"/>
</dbReference>
<dbReference type="PANTHER" id="PTHR33121:SF71">
    <property type="entry name" value="OXYGEN SENSOR PROTEIN DOSP"/>
    <property type="match status" value="1"/>
</dbReference>
<dbReference type="Pfam" id="PF00990">
    <property type="entry name" value="GGDEF"/>
    <property type="match status" value="1"/>
</dbReference>
<dbReference type="AlphaFoldDB" id="D3PC95"/>
<dbReference type="Gene3D" id="3.30.70.270">
    <property type="match status" value="1"/>
</dbReference>
<organism evidence="3 4">
    <name type="scientific">Deferribacter desulfuricans (strain DSM 14783 / JCM 11476 / NBRC 101012 / SSM1)</name>
    <dbReference type="NCBI Taxonomy" id="639282"/>
    <lineage>
        <taxon>Bacteria</taxon>
        <taxon>Pseudomonadati</taxon>
        <taxon>Deferribacterota</taxon>
        <taxon>Deferribacteres</taxon>
        <taxon>Deferribacterales</taxon>
        <taxon>Deferribacteraceae</taxon>
        <taxon>Deferribacter</taxon>
    </lineage>
</organism>
<dbReference type="InterPro" id="IPR050706">
    <property type="entry name" value="Cyclic-di-GMP_PDE-like"/>
</dbReference>
<name>D3PC95_DEFDS</name>
<dbReference type="KEGG" id="ddf:DEFDS_0739"/>
<feature type="domain" description="EAL" evidence="1">
    <location>
        <begin position="275"/>
        <end position="513"/>
    </location>
</feature>
<dbReference type="SUPFAM" id="SSF55073">
    <property type="entry name" value="Nucleotide cyclase"/>
    <property type="match status" value="1"/>
</dbReference>
<dbReference type="OrthoDB" id="7057390at2"/>
<dbReference type="PROSITE" id="PS50887">
    <property type="entry name" value="GGDEF"/>
    <property type="match status" value="1"/>
</dbReference>
<dbReference type="InterPro" id="IPR000160">
    <property type="entry name" value="GGDEF_dom"/>
</dbReference>
<dbReference type="STRING" id="639282.DEFDS_0739"/>
<dbReference type="eggNOG" id="COG2200">
    <property type="taxonomic scope" value="Bacteria"/>
</dbReference>
<dbReference type="SMART" id="SM00052">
    <property type="entry name" value="EAL"/>
    <property type="match status" value="1"/>
</dbReference>
<dbReference type="Proteomes" id="UP000001520">
    <property type="component" value="Chromosome"/>
</dbReference>